<dbReference type="InterPro" id="IPR002110">
    <property type="entry name" value="Ankyrin_rpt"/>
</dbReference>
<dbReference type="SMART" id="SM00248">
    <property type="entry name" value="ANK"/>
    <property type="match status" value="2"/>
</dbReference>
<keyword evidence="1" id="KW-0040">ANK repeat</keyword>
<evidence type="ECO:0000313" key="3">
    <source>
        <dbReference type="Proteomes" id="UP000604046"/>
    </source>
</evidence>
<evidence type="ECO:0000256" key="1">
    <source>
        <dbReference type="PROSITE-ProRule" id="PRU00023"/>
    </source>
</evidence>
<evidence type="ECO:0000313" key="2">
    <source>
        <dbReference type="EMBL" id="CAE7278499.1"/>
    </source>
</evidence>
<proteinExistence type="predicted"/>
<dbReference type="Gene3D" id="1.25.40.20">
    <property type="entry name" value="Ankyrin repeat-containing domain"/>
    <property type="match status" value="1"/>
</dbReference>
<reference evidence="2" key="1">
    <citation type="submission" date="2021-02" db="EMBL/GenBank/DDBJ databases">
        <authorList>
            <person name="Dougan E. K."/>
            <person name="Rhodes N."/>
            <person name="Thang M."/>
            <person name="Chan C."/>
        </authorList>
    </citation>
    <scope>NUCLEOTIDE SEQUENCE</scope>
</reference>
<sequence length="211" mass="23299">MTCLLIKNQADVNFANNKYDEQNRHAGKTALSFAAEQADTDMTATLLNYGADVEAGMAPQSTFWILQNLGGPKFEQVKQMIMTMMAQSRMGFNRWVFPVSGRRDLPVSHDTEALERDLLRTASMPGSDATGRLKSLLDVVDLGCKDFRGRCALWKASFSGDIDKVEWLVRAKADLDQTAPQPGSEGCDTVDHPQEFIPGPEKVPTIRLFAG</sequence>
<comment type="caution">
    <text evidence="2">The sequence shown here is derived from an EMBL/GenBank/DDBJ whole genome shotgun (WGS) entry which is preliminary data.</text>
</comment>
<protein>
    <recommendedName>
        <fullName evidence="4">Ankyrin repeat domain-containing protein</fullName>
    </recommendedName>
</protein>
<dbReference type="EMBL" id="CAJNDS010001779">
    <property type="protein sequence ID" value="CAE7278499.1"/>
    <property type="molecule type" value="Genomic_DNA"/>
</dbReference>
<dbReference type="Proteomes" id="UP000604046">
    <property type="component" value="Unassembled WGS sequence"/>
</dbReference>
<dbReference type="Pfam" id="PF00023">
    <property type="entry name" value="Ank"/>
    <property type="match status" value="1"/>
</dbReference>
<dbReference type="AlphaFoldDB" id="A0A812MRC5"/>
<dbReference type="PROSITE" id="PS50297">
    <property type="entry name" value="ANK_REP_REGION"/>
    <property type="match status" value="1"/>
</dbReference>
<keyword evidence="3" id="KW-1185">Reference proteome</keyword>
<organism evidence="2 3">
    <name type="scientific">Symbiodinium natans</name>
    <dbReference type="NCBI Taxonomy" id="878477"/>
    <lineage>
        <taxon>Eukaryota</taxon>
        <taxon>Sar</taxon>
        <taxon>Alveolata</taxon>
        <taxon>Dinophyceae</taxon>
        <taxon>Suessiales</taxon>
        <taxon>Symbiodiniaceae</taxon>
        <taxon>Symbiodinium</taxon>
    </lineage>
</organism>
<name>A0A812MRC5_9DINO</name>
<evidence type="ECO:0008006" key="4">
    <source>
        <dbReference type="Google" id="ProtNLM"/>
    </source>
</evidence>
<feature type="repeat" description="ANK" evidence="1">
    <location>
        <begin position="26"/>
        <end position="58"/>
    </location>
</feature>
<dbReference type="InterPro" id="IPR036770">
    <property type="entry name" value="Ankyrin_rpt-contain_sf"/>
</dbReference>
<dbReference type="OrthoDB" id="411673at2759"/>
<accession>A0A812MRC5</accession>
<dbReference type="SUPFAM" id="SSF48403">
    <property type="entry name" value="Ankyrin repeat"/>
    <property type="match status" value="1"/>
</dbReference>
<dbReference type="PROSITE" id="PS50088">
    <property type="entry name" value="ANK_REPEAT"/>
    <property type="match status" value="1"/>
</dbReference>
<gene>
    <name evidence="2" type="ORF">SNAT2548_LOCUS14767</name>
</gene>